<keyword evidence="2" id="KW-0813">Transport</keyword>
<keyword evidence="6" id="KW-1185">Reference proteome</keyword>
<dbReference type="PANTHER" id="PTHR30290">
    <property type="entry name" value="PERIPLASMIC BINDING COMPONENT OF ABC TRANSPORTER"/>
    <property type="match status" value="1"/>
</dbReference>
<dbReference type="SUPFAM" id="SSF53850">
    <property type="entry name" value="Periplasmic binding protein-like II"/>
    <property type="match status" value="1"/>
</dbReference>
<sequence>MSIAVPARAVVPRRRGPAAATMVVVLALTGCALDDPGSGSPDDPSTLRLAETGEYDSLNPLEYPLGITSKLYDGLVAVGPGGVLEPGLATELPTPDGDLTTWTVTLREGVTFSDGSAFDADDVVAAYDAVRDPRQGSWMSTDYAMVEDVVATSAHSVRFELAYPYAGLPARLTLGIPASEALGDTVVGSTLADQPVGTGPYVLAEWRRGESLTLEARDDWWGGDPEVTTIHLAFVADENARAQRVRSGDVDGAQLSPRTATALDGVAGLELVTNPSADFRAISLPQTLPFFADPDVRTALNLATDRQAMVDGILAGHGEAISSPFTPAQGANHEPSAAFEHDPDAAAALLDAAGWILGPDGTRAKDGIPFAFTVMYFAEDTLRRDVAQAFASDLAALGIEVSLEGVDRAHAVTAMDEKAFVLGGGDMPYDPDAQVYRQLHSDYADFDEDDAYSNASGYADDEVDRLLDEARREPDGETRAATYRRLQERLVENPPMVAVFALEHTYVARGLDAWDGVGHVVEPHEHGVAWGPWFDVQHWTRR</sequence>
<evidence type="ECO:0000313" key="5">
    <source>
        <dbReference type="EMBL" id="SKC81251.1"/>
    </source>
</evidence>
<reference evidence="5 6" key="1">
    <citation type="submission" date="2017-02" db="EMBL/GenBank/DDBJ databases">
        <authorList>
            <person name="Peterson S.W."/>
        </authorList>
    </citation>
    <scope>NUCLEOTIDE SEQUENCE [LARGE SCALE GENOMIC DNA]</scope>
    <source>
        <strain evidence="5 6">DSM 21481</strain>
    </source>
</reference>
<dbReference type="Gene3D" id="3.40.190.10">
    <property type="entry name" value="Periplasmic binding protein-like II"/>
    <property type="match status" value="1"/>
</dbReference>
<dbReference type="AlphaFoldDB" id="A0A1T5LZ38"/>
<dbReference type="PIRSF" id="PIRSF002741">
    <property type="entry name" value="MppA"/>
    <property type="match status" value="1"/>
</dbReference>
<dbReference type="GO" id="GO:0015833">
    <property type="term" value="P:peptide transport"/>
    <property type="evidence" value="ECO:0007669"/>
    <property type="project" value="TreeGrafter"/>
</dbReference>
<dbReference type="PANTHER" id="PTHR30290:SF9">
    <property type="entry name" value="OLIGOPEPTIDE-BINDING PROTEIN APPA"/>
    <property type="match status" value="1"/>
</dbReference>
<evidence type="ECO:0000256" key="2">
    <source>
        <dbReference type="ARBA" id="ARBA00022448"/>
    </source>
</evidence>
<protein>
    <submittedName>
        <fullName evidence="5">Peptide/nickel transport system substrate-binding protein</fullName>
    </submittedName>
</protein>
<dbReference type="Proteomes" id="UP000189777">
    <property type="component" value="Unassembled WGS sequence"/>
</dbReference>
<dbReference type="EMBL" id="FUZQ01000008">
    <property type="protein sequence ID" value="SKC81251.1"/>
    <property type="molecule type" value="Genomic_DNA"/>
</dbReference>
<dbReference type="RefSeq" id="WP_079576525.1">
    <property type="nucleotide sequence ID" value="NZ_FUZQ01000008.1"/>
</dbReference>
<feature type="domain" description="Solute-binding protein family 5" evidence="4">
    <location>
        <begin position="84"/>
        <end position="442"/>
    </location>
</feature>
<dbReference type="GO" id="GO:0043190">
    <property type="term" value="C:ATP-binding cassette (ABC) transporter complex"/>
    <property type="evidence" value="ECO:0007669"/>
    <property type="project" value="InterPro"/>
</dbReference>
<keyword evidence="3" id="KW-0732">Signal</keyword>
<dbReference type="Gene3D" id="3.90.76.10">
    <property type="entry name" value="Dipeptide-binding Protein, Domain 1"/>
    <property type="match status" value="1"/>
</dbReference>
<name>A0A1T5LZ38_9MICO</name>
<dbReference type="InterPro" id="IPR030678">
    <property type="entry name" value="Peptide/Ni-bd"/>
</dbReference>
<organism evidence="5 6">
    <name type="scientific">Krasilnikoviella flava</name>
    <dbReference type="NCBI Taxonomy" id="526729"/>
    <lineage>
        <taxon>Bacteria</taxon>
        <taxon>Bacillati</taxon>
        <taxon>Actinomycetota</taxon>
        <taxon>Actinomycetes</taxon>
        <taxon>Micrococcales</taxon>
        <taxon>Promicromonosporaceae</taxon>
        <taxon>Krasilnikoviella</taxon>
    </lineage>
</organism>
<evidence type="ECO:0000256" key="1">
    <source>
        <dbReference type="ARBA" id="ARBA00005695"/>
    </source>
</evidence>
<dbReference type="Gene3D" id="3.10.105.10">
    <property type="entry name" value="Dipeptide-binding Protein, Domain 3"/>
    <property type="match status" value="1"/>
</dbReference>
<evidence type="ECO:0000313" key="6">
    <source>
        <dbReference type="Proteomes" id="UP000189777"/>
    </source>
</evidence>
<dbReference type="GO" id="GO:0042597">
    <property type="term" value="C:periplasmic space"/>
    <property type="evidence" value="ECO:0007669"/>
    <property type="project" value="UniProtKB-ARBA"/>
</dbReference>
<evidence type="ECO:0000259" key="4">
    <source>
        <dbReference type="Pfam" id="PF00496"/>
    </source>
</evidence>
<gene>
    <name evidence="5" type="ORF">SAMN04324258_4194</name>
</gene>
<dbReference type="InterPro" id="IPR000914">
    <property type="entry name" value="SBP_5_dom"/>
</dbReference>
<dbReference type="STRING" id="526729.SAMN04324258_4194"/>
<comment type="similarity">
    <text evidence="1">Belongs to the bacterial solute-binding protein 5 family.</text>
</comment>
<evidence type="ECO:0000256" key="3">
    <source>
        <dbReference type="ARBA" id="ARBA00022729"/>
    </source>
</evidence>
<proteinExistence type="inferred from homology"/>
<accession>A0A1T5LZ38</accession>
<dbReference type="InterPro" id="IPR039424">
    <property type="entry name" value="SBP_5"/>
</dbReference>
<dbReference type="GO" id="GO:1904680">
    <property type="term" value="F:peptide transmembrane transporter activity"/>
    <property type="evidence" value="ECO:0007669"/>
    <property type="project" value="TreeGrafter"/>
</dbReference>
<dbReference type="Pfam" id="PF00496">
    <property type="entry name" value="SBP_bac_5"/>
    <property type="match status" value="1"/>
</dbReference>